<feature type="transmembrane region" description="Helical" evidence="2">
    <location>
        <begin position="539"/>
        <end position="559"/>
    </location>
</feature>
<feature type="transmembrane region" description="Helical" evidence="2">
    <location>
        <begin position="508"/>
        <end position="527"/>
    </location>
</feature>
<evidence type="ECO:0000256" key="3">
    <source>
        <dbReference type="SAM" id="MobiDB-lite"/>
    </source>
</evidence>
<feature type="transmembrane region" description="Helical" evidence="2">
    <location>
        <begin position="468"/>
        <end position="488"/>
    </location>
</feature>
<feature type="transmembrane region" description="Helical" evidence="2">
    <location>
        <begin position="662"/>
        <end position="688"/>
    </location>
</feature>
<dbReference type="WBParaSite" id="EVEC_0000441301-mRNA-1">
    <property type="protein sequence ID" value="EVEC_0000441301-mRNA-1"/>
    <property type="gene ID" value="EVEC_0000441301"/>
</dbReference>
<feature type="transmembrane region" description="Helical" evidence="2">
    <location>
        <begin position="93"/>
        <end position="112"/>
    </location>
</feature>
<dbReference type="PANTHER" id="PTHR11388">
    <property type="entry name" value="ORGANIC ANION TRANSPORTER"/>
    <property type="match status" value="1"/>
</dbReference>
<gene>
    <name evidence="4" type="ORF">EVEC_LOCUS4121</name>
</gene>
<dbReference type="InterPro" id="IPR036259">
    <property type="entry name" value="MFS_trans_sf"/>
</dbReference>
<feature type="transmembrane region" description="Helical" evidence="2">
    <location>
        <begin position="700"/>
        <end position="719"/>
    </location>
</feature>
<feature type="transmembrane region" description="Helical" evidence="2">
    <location>
        <begin position="124"/>
        <end position="146"/>
    </location>
</feature>
<feature type="compositionally biased region" description="Basic and acidic residues" evidence="3">
    <location>
        <begin position="787"/>
        <end position="817"/>
    </location>
</feature>
<dbReference type="Proteomes" id="UP000274131">
    <property type="component" value="Unassembled WGS sequence"/>
</dbReference>
<feature type="transmembrane region" description="Helical" evidence="2">
    <location>
        <begin position="54"/>
        <end position="81"/>
    </location>
</feature>
<dbReference type="NCBIfam" id="TIGR00805">
    <property type="entry name" value="oat"/>
    <property type="match status" value="1"/>
</dbReference>
<keyword evidence="2" id="KW-0812">Transmembrane</keyword>
<feature type="transmembrane region" description="Helical" evidence="2">
    <location>
        <begin position="376"/>
        <end position="401"/>
    </location>
</feature>
<keyword evidence="2" id="KW-0406">Ion transport</keyword>
<organism evidence="6">
    <name type="scientific">Enterobius vermicularis</name>
    <name type="common">Human pinworm</name>
    <dbReference type="NCBI Taxonomy" id="51028"/>
    <lineage>
        <taxon>Eukaryota</taxon>
        <taxon>Metazoa</taxon>
        <taxon>Ecdysozoa</taxon>
        <taxon>Nematoda</taxon>
        <taxon>Chromadorea</taxon>
        <taxon>Rhabditida</taxon>
        <taxon>Spirurina</taxon>
        <taxon>Oxyuridomorpha</taxon>
        <taxon>Oxyuroidea</taxon>
        <taxon>Oxyuridae</taxon>
        <taxon>Enterobius</taxon>
    </lineage>
</organism>
<dbReference type="GO" id="GO:0006811">
    <property type="term" value="P:monoatomic ion transport"/>
    <property type="evidence" value="ECO:0007669"/>
    <property type="project" value="UniProtKB-KW"/>
</dbReference>
<proteinExistence type="inferred from homology"/>
<evidence type="ECO:0000313" key="4">
    <source>
        <dbReference type="EMBL" id="VDD89370.1"/>
    </source>
</evidence>
<keyword evidence="5" id="KW-1185">Reference proteome</keyword>
<dbReference type="Pfam" id="PF03137">
    <property type="entry name" value="OATP"/>
    <property type="match status" value="1"/>
</dbReference>
<sequence length="829" mass="93627">MTVLSALIYYIAFKTMQCECFSRLFFGIYWRILYDKVFMRLQYVKPKLCEAKNVALTAIFVAILNFSATILPFVHLLSAIVSIEKQFQISSTVSGLMVSAGDFGYIPAVLFVSYFGGKGNRARWIGMGCMIIAIANIIIGSSHFLFPVKIPQLDSSSVGMVHFFVVHNLEISSERLNQSLTVASFIEYTKRDKTILNVTQVEDAFSQLQTNKSLAAYNEEILGRCKSRKITTEICFAYYNYLHEVNSPTEDEVSRTRIFSGFPFAVCSPLVNSLRRQVENLHCFKTSSNLKPVALIFTGLLFLGVGRTMPFSLGLPLIDDNVRQKNLPVYFAILFFIRILGPVLGLFIGSHVNKKYYTDEKPPGITPQDPMWIGRWWLGFFIIGGTLFPPSFLLFIFPLLVKERKRSNASGEDRKEEGEDISLTKQTNRDRSLAMVDRNVRPEEEKLKLSAIIREIWEKVKRMLSRPVFTGALIGRIIDVFAFKGFFVFLPKYIEIQFDVPQYQISRWMGLLGVVGFALGSFVGSSVMRKFELQGRKAAAWVAACSLLAALFTFANATVGCSNVYDSLIKTADGKVRTFNNICNNNCSCADVPLYPVCNSEGLPFYSPCHGGCRYFFGTATYSNLTVMNSDLIVFENCRCSATEDKKLSRSFCSRTECDKKFHYYLMNMLFSGFSAGLSVIPAVLIMLRSVDSEDRSISLGFQGLLVTMLATFPSPIFWGRIIDSSCVLWGSVCSKSSTGACSIYYNEKLRIWFHLTYAFLRLLSLTTDLYVLYHAKGLVITDDEKENEKEKDISEKEKSAEEVKTQKSSNEQEPKEMLYPAPKKNQLL</sequence>
<dbReference type="PANTHER" id="PTHR11388:SF150">
    <property type="entry name" value="SOLUTE CARRIER ORGANIC ANION TRANSPORTER FAMILY MEMBER"/>
    <property type="match status" value="1"/>
</dbReference>
<evidence type="ECO:0000313" key="6">
    <source>
        <dbReference type="WBParaSite" id="EVEC_0000441301-mRNA-1"/>
    </source>
</evidence>
<comment type="subcellular location">
    <subcellularLocation>
        <location evidence="2">Cell membrane</location>
        <topology evidence="2">Multi-pass membrane protein</topology>
    </subcellularLocation>
</comment>
<reference evidence="6" key="1">
    <citation type="submission" date="2016-04" db="UniProtKB">
        <authorList>
            <consortium name="WormBaseParasite"/>
        </authorList>
    </citation>
    <scope>IDENTIFICATION</scope>
</reference>
<dbReference type="AlphaFoldDB" id="A0A158QA89"/>
<name>A0A158QA89_ENTVE</name>
<dbReference type="GO" id="GO:0015347">
    <property type="term" value="F:sodium-independent organic anion transmembrane transporter activity"/>
    <property type="evidence" value="ECO:0007669"/>
    <property type="project" value="TreeGrafter"/>
</dbReference>
<dbReference type="Gene3D" id="1.20.1250.20">
    <property type="entry name" value="MFS general substrate transporter like domains"/>
    <property type="match status" value="1"/>
</dbReference>
<dbReference type="GO" id="GO:0043252">
    <property type="term" value="P:sodium-independent organic anion transport"/>
    <property type="evidence" value="ECO:0007669"/>
    <property type="project" value="TreeGrafter"/>
</dbReference>
<protein>
    <recommendedName>
        <fullName evidence="2">Solute carrier organic anion transporter family member</fullName>
    </recommendedName>
</protein>
<evidence type="ECO:0000313" key="5">
    <source>
        <dbReference type="Proteomes" id="UP000274131"/>
    </source>
</evidence>
<feature type="region of interest" description="Disordered" evidence="3">
    <location>
        <begin position="785"/>
        <end position="829"/>
    </location>
</feature>
<feature type="transmembrane region" description="Helical" evidence="2">
    <location>
        <begin position="6"/>
        <end position="33"/>
    </location>
</feature>
<keyword evidence="1" id="KW-1015">Disulfide bond</keyword>
<dbReference type="InterPro" id="IPR004156">
    <property type="entry name" value="OATP"/>
</dbReference>
<comment type="similarity">
    <text evidence="2">Belongs to the organo anion transporter (TC 2.A.60) family.</text>
</comment>
<keyword evidence="2" id="KW-0472">Membrane</keyword>
<dbReference type="GO" id="GO:0016323">
    <property type="term" value="C:basolateral plasma membrane"/>
    <property type="evidence" value="ECO:0007669"/>
    <property type="project" value="TreeGrafter"/>
</dbReference>
<dbReference type="SUPFAM" id="SSF103473">
    <property type="entry name" value="MFS general substrate transporter"/>
    <property type="match status" value="1"/>
</dbReference>
<reference evidence="4 5" key="2">
    <citation type="submission" date="2018-10" db="EMBL/GenBank/DDBJ databases">
        <authorList>
            <consortium name="Pathogen Informatics"/>
        </authorList>
    </citation>
    <scope>NUCLEOTIDE SEQUENCE [LARGE SCALE GENOMIC DNA]</scope>
</reference>
<keyword evidence="2" id="KW-1133">Transmembrane helix</keyword>
<accession>A0A158QA89</accession>
<feature type="transmembrane region" description="Helical" evidence="2">
    <location>
        <begin position="293"/>
        <end position="315"/>
    </location>
</feature>
<evidence type="ECO:0000256" key="1">
    <source>
        <dbReference type="ARBA" id="ARBA00023157"/>
    </source>
</evidence>
<evidence type="ECO:0000256" key="2">
    <source>
        <dbReference type="RuleBase" id="RU362056"/>
    </source>
</evidence>
<feature type="transmembrane region" description="Helical" evidence="2">
    <location>
        <begin position="327"/>
        <end position="348"/>
    </location>
</feature>
<dbReference type="EMBL" id="UXUI01007768">
    <property type="protein sequence ID" value="VDD89370.1"/>
    <property type="molecule type" value="Genomic_DNA"/>
</dbReference>
<dbReference type="OrthoDB" id="5062115at2759"/>
<keyword evidence="2" id="KW-0813">Transport</keyword>